<dbReference type="Proteomes" id="UP000015106">
    <property type="component" value="Chromosome 6"/>
</dbReference>
<proteinExistence type="predicted"/>
<evidence type="ECO:0000313" key="1">
    <source>
        <dbReference type="EnsemblPlants" id="TuG1812G0600001457.01.T01.cds326974"/>
    </source>
</evidence>
<name>A0A8R7QLG7_TRIUA</name>
<keyword evidence="2" id="KW-1185">Reference proteome</keyword>
<reference evidence="1" key="3">
    <citation type="submission" date="2022-06" db="UniProtKB">
        <authorList>
            <consortium name="EnsemblPlants"/>
        </authorList>
    </citation>
    <scope>IDENTIFICATION</scope>
</reference>
<protein>
    <submittedName>
        <fullName evidence="1">Uncharacterized protein</fullName>
    </submittedName>
</protein>
<dbReference type="EnsemblPlants" id="TuG1812G0600001457.01.T01">
    <property type="protein sequence ID" value="TuG1812G0600001457.01.T01.cds326974"/>
    <property type="gene ID" value="TuG1812G0600001457.01"/>
</dbReference>
<reference evidence="2" key="1">
    <citation type="journal article" date="2013" name="Nature">
        <title>Draft genome of the wheat A-genome progenitor Triticum urartu.</title>
        <authorList>
            <person name="Ling H.Q."/>
            <person name="Zhao S."/>
            <person name="Liu D."/>
            <person name="Wang J."/>
            <person name="Sun H."/>
            <person name="Zhang C."/>
            <person name="Fan H."/>
            <person name="Li D."/>
            <person name="Dong L."/>
            <person name="Tao Y."/>
            <person name="Gao C."/>
            <person name="Wu H."/>
            <person name="Li Y."/>
            <person name="Cui Y."/>
            <person name="Guo X."/>
            <person name="Zheng S."/>
            <person name="Wang B."/>
            <person name="Yu K."/>
            <person name="Liang Q."/>
            <person name="Yang W."/>
            <person name="Lou X."/>
            <person name="Chen J."/>
            <person name="Feng M."/>
            <person name="Jian J."/>
            <person name="Zhang X."/>
            <person name="Luo G."/>
            <person name="Jiang Y."/>
            <person name="Liu J."/>
            <person name="Wang Z."/>
            <person name="Sha Y."/>
            <person name="Zhang B."/>
            <person name="Wu H."/>
            <person name="Tang D."/>
            <person name="Shen Q."/>
            <person name="Xue P."/>
            <person name="Zou S."/>
            <person name="Wang X."/>
            <person name="Liu X."/>
            <person name="Wang F."/>
            <person name="Yang Y."/>
            <person name="An X."/>
            <person name="Dong Z."/>
            <person name="Zhang K."/>
            <person name="Zhang X."/>
            <person name="Luo M.C."/>
            <person name="Dvorak J."/>
            <person name="Tong Y."/>
            <person name="Wang J."/>
            <person name="Yang H."/>
            <person name="Li Z."/>
            <person name="Wang D."/>
            <person name="Zhang A."/>
            <person name="Wang J."/>
        </authorList>
    </citation>
    <scope>NUCLEOTIDE SEQUENCE</scope>
    <source>
        <strain evidence="2">cv. G1812</strain>
    </source>
</reference>
<reference evidence="1" key="2">
    <citation type="submission" date="2018-03" db="EMBL/GenBank/DDBJ databases">
        <title>The Triticum urartu genome reveals the dynamic nature of wheat genome evolution.</title>
        <authorList>
            <person name="Ling H."/>
            <person name="Ma B."/>
            <person name="Shi X."/>
            <person name="Liu H."/>
            <person name="Dong L."/>
            <person name="Sun H."/>
            <person name="Cao Y."/>
            <person name="Gao Q."/>
            <person name="Zheng S."/>
            <person name="Li Y."/>
            <person name="Yu Y."/>
            <person name="Du H."/>
            <person name="Qi M."/>
            <person name="Li Y."/>
            <person name="Yu H."/>
            <person name="Cui Y."/>
            <person name="Wang N."/>
            <person name="Chen C."/>
            <person name="Wu H."/>
            <person name="Zhao Y."/>
            <person name="Zhang J."/>
            <person name="Li Y."/>
            <person name="Zhou W."/>
            <person name="Zhang B."/>
            <person name="Hu W."/>
            <person name="Eijk M."/>
            <person name="Tang J."/>
            <person name="Witsenboer H."/>
            <person name="Zhao S."/>
            <person name="Li Z."/>
            <person name="Zhang A."/>
            <person name="Wang D."/>
            <person name="Liang C."/>
        </authorList>
    </citation>
    <scope>NUCLEOTIDE SEQUENCE [LARGE SCALE GENOMIC DNA]</scope>
    <source>
        <strain evidence="1">cv. G1812</strain>
    </source>
</reference>
<sequence length="46" mass="5307">MRFWADHSLLTVMCSRSRFVDLSALIILILNPDSYSVGMKAWQNYG</sequence>
<organism evidence="1 2">
    <name type="scientific">Triticum urartu</name>
    <name type="common">Red wild einkorn</name>
    <name type="synonym">Crithodium urartu</name>
    <dbReference type="NCBI Taxonomy" id="4572"/>
    <lineage>
        <taxon>Eukaryota</taxon>
        <taxon>Viridiplantae</taxon>
        <taxon>Streptophyta</taxon>
        <taxon>Embryophyta</taxon>
        <taxon>Tracheophyta</taxon>
        <taxon>Spermatophyta</taxon>
        <taxon>Magnoliopsida</taxon>
        <taxon>Liliopsida</taxon>
        <taxon>Poales</taxon>
        <taxon>Poaceae</taxon>
        <taxon>BOP clade</taxon>
        <taxon>Pooideae</taxon>
        <taxon>Triticodae</taxon>
        <taxon>Triticeae</taxon>
        <taxon>Triticinae</taxon>
        <taxon>Triticum</taxon>
    </lineage>
</organism>
<dbReference type="AlphaFoldDB" id="A0A8R7QLG7"/>
<dbReference type="Gramene" id="TuG1812G0600001457.01.T01">
    <property type="protein sequence ID" value="TuG1812G0600001457.01.T01.cds326974"/>
    <property type="gene ID" value="TuG1812G0600001457.01"/>
</dbReference>
<accession>A0A8R7QLG7</accession>
<evidence type="ECO:0000313" key="2">
    <source>
        <dbReference type="Proteomes" id="UP000015106"/>
    </source>
</evidence>